<reference evidence="3" key="2">
    <citation type="submission" date="2020-05" db="UniProtKB">
        <authorList>
            <consortium name="EnsemblMetazoa"/>
        </authorList>
    </citation>
    <scope>IDENTIFICATION</scope>
    <source>
        <strain evidence="3">LVP_AGWG</strain>
    </source>
</reference>
<dbReference type="Proteomes" id="UP000008820">
    <property type="component" value="Chromosome 3"/>
</dbReference>
<feature type="compositionally biased region" description="Low complexity" evidence="1">
    <location>
        <begin position="136"/>
        <end position="146"/>
    </location>
</feature>
<dbReference type="InParanoid" id="A0A6I8TIS7"/>
<protein>
    <recommendedName>
        <fullName evidence="2">Poly(A) RNA polymerase mitochondrial-like central palm domain-containing protein</fullName>
    </recommendedName>
</protein>
<dbReference type="CDD" id="cd05402">
    <property type="entry name" value="NT_PAP_TUTase"/>
    <property type="match status" value="1"/>
</dbReference>
<evidence type="ECO:0000313" key="3">
    <source>
        <dbReference type="EnsemblMetazoa" id="AAEL010182-PB"/>
    </source>
</evidence>
<dbReference type="GO" id="GO:0050265">
    <property type="term" value="F:RNA uridylyltransferase activity"/>
    <property type="evidence" value="ECO:0007669"/>
    <property type="project" value="TreeGrafter"/>
</dbReference>
<feature type="domain" description="Poly(A) RNA polymerase mitochondrial-like central palm" evidence="2">
    <location>
        <begin position="301"/>
        <end position="422"/>
    </location>
</feature>
<dbReference type="PANTHER" id="PTHR12271">
    <property type="entry name" value="POLY A POLYMERASE CID PAP -RELATED"/>
    <property type="match status" value="1"/>
</dbReference>
<evidence type="ECO:0000256" key="1">
    <source>
        <dbReference type="SAM" id="MobiDB-lite"/>
    </source>
</evidence>
<dbReference type="AlphaFoldDB" id="A0A6I8TIS7"/>
<dbReference type="SUPFAM" id="SSF81631">
    <property type="entry name" value="PAP/OAS1 substrate-binding domain"/>
    <property type="match status" value="1"/>
</dbReference>
<dbReference type="Pfam" id="PF22600">
    <property type="entry name" value="MTPAP-like_central"/>
    <property type="match status" value="1"/>
</dbReference>
<keyword evidence="4" id="KW-1185">Reference proteome</keyword>
<dbReference type="EnsemblMetazoa" id="AAEL010182-RB">
    <property type="protein sequence ID" value="AAEL010182-PB"/>
    <property type="gene ID" value="AAEL010182"/>
</dbReference>
<gene>
    <name evidence="3" type="primary">5572954</name>
</gene>
<dbReference type="Gene3D" id="3.30.460.10">
    <property type="entry name" value="Beta Polymerase, domain 2"/>
    <property type="match status" value="1"/>
</dbReference>
<dbReference type="FunCoup" id="A0A6I8TIS7">
    <property type="interactions" value="462"/>
</dbReference>
<reference evidence="3 4" key="1">
    <citation type="submission" date="2017-06" db="EMBL/GenBank/DDBJ databases">
        <title>Aedes aegypti genome working group (AGWG) sequencing and assembly.</title>
        <authorList>
            <consortium name="Aedes aegypti Genome Working Group (AGWG)"/>
            <person name="Matthews B.J."/>
        </authorList>
    </citation>
    <scope>NUCLEOTIDE SEQUENCE [LARGE SCALE GENOMIC DNA]</scope>
    <source>
        <strain evidence="3 4">LVP_AGWG</strain>
    </source>
</reference>
<dbReference type="InterPro" id="IPR043519">
    <property type="entry name" value="NT_sf"/>
</dbReference>
<proteinExistence type="predicted"/>
<dbReference type="SUPFAM" id="SSF81301">
    <property type="entry name" value="Nucleotidyltransferase"/>
    <property type="match status" value="1"/>
</dbReference>
<feature type="compositionally biased region" description="Basic and acidic residues" evidence="1">
    <location>
        <begin position="217"/>
        <end position="229"/>
    </location>
</feature>
<feature type="compositionally biased region" description="Low complexity" evidence="1">
    <location>
        <begin position="202"/>
        <end position="212"/>
    </location>
</feature>
<feature type="compositionally biased region" description="Basic residues" evidence="1">
    <location>
        <begin position="236"/>
        <end position="248"/>
    </location>
</feature>
<dbReference type="OrthoDB" id="407432at2759"/>
<organism evidence="3 4">
    <name type="scientific">Aedes aegypti</name>
    <name type="common">Yellowfever mosquito</name>
    <name type="synonym">Culex aegypti</name>
    <dbReference type="NCBI Taxonomy" id="7159"/>
    <lineage>
        <taxon>Eukaryota</taxon>
        <taxon>Metazoa</taxon>
        <taxon>Ecdysozoa</taxon>
        <taxon>Arthropoda</taxon>
        <taxon>Hexapoda</taxon>
        <taxon>Insecta</taxon>
        <taxon>Pterygota</taxon>
        <taxon>Neoptera</taxon>
        <taxon>Endopterygota</taxon>
        <taxon>Diptera</taxon>
        <taxon>Nematocera</taxon>
        <taxon>Culicoidea</taxon>
        <taxon>Culicidae</taxon>
        <taxon>Culicinae</taxon>
        <taxon>Aedini</taxon>
        <taxon>Aedes</taxon>
        <taxon>Stegomyia</taxon>
    </lineage>
</organism>
<sequence>MEAPRQELFILNWEISDLTRKLQSFAAVYSKIDLTTVDCFSQLLETIDTFLTKTSLSRCMNSDATDEQIFNGYAFHHSINCKQCGRAVKTTRPKLLKHLVEHEADKQDSHTVKLNGDDLKLVKALEHIRLNDKDTSSQSDSTNTSSEVHKLDEDSINKGKPKKKDTDIKEHLITPTNDIKPKTTVVVNPFVDVITPEQGKLSRSSSTRTTVSMKSASKRDEPGTKETKVPKLNVKPQKHQKEPKRRAHVPNRTKEGEYLHVGSIPNAGAELTKKTKQFIIKSLPITSLMEQAADRKQIMDSQAHRSIVHSLEAIFQKYYPKTKVYLFGSRVTGLGSESSDLDIYLNLEDNYDGSLNYSKDRLKIFVQLSERALEITDQWSNLDPVTAARTPILRAWNKRHKIDCDISFTNGLSHSNTRLVQYLFAVQPVCYYVALYAKEWSQNFSMPGLNTYTLILLTVFYFQKHNLLPAIYNLQKDCEKPYLVSHWQANFERKSLDELGIPRVPEEETYSLIIDFFAFYGSRFCFDTRVVCPFLGWAPQKEDFDPYDCEIPAEMETLQKYYDKLDLVTAHPVNDLLSYTKPMVVQDPLELNHNVAKGLSATDVDRFRKFCAHTAALLNEISN</sequence>
<dbReference type="PANTHER" id="PTHR12271:SF66">
    <property type="entry name" value="TERMINAL URIDYLYLTRANSFERASE TAILOR"/>
    <property type="match status" value="1"/>
</dbReference>
<accession>A0A6I8TIS7</accession>
<dbReference type="GO" id="GO:0031123">
    <property type="term" value="P:RNA 3'-end processing"/>
    <property type="evidence" value="ECO:0007669"/>
    <property type="project" value="TreeGrafter"/>
</dbReference>
<evidence type="ECO:0000259" key="2">
    <source>
        <dbReference type="Pfam" id="PF22600"/>
    </source>
</evidence>
<evidence type="ECO:0000313" key="4">
    <source>
        <dbReference type="Proteomes" id="UP000008820"/>
    </source>
</evidence>
<dbReference type="Gene3D" id="1.10.1410.10">
    <property type="match status" value="1"/>
</dbReference>
<name>A0A6I8TIS7_AEDAE</name>
<feature type="region of interest" description="Disordered" evidence="1">
    <location>
        <begin position="197"/>
        <end position="248"/>
    </location>
</feature>
<feature type="region of interest" description="Disordered" evidence="1">
    <location>
        <begin position="132"/>
        <end position="175"/>
    </location>
</feature>
<dbReference type="InterPro" id="IPR054708">
    <property type="entry name" value="MTPAP-like_central"/>
</dbReference>
<feature type="compositionally biased region" description="Basic and acidic residues" evidence="1">
    <location>
        <begin position="147"/>
        <end position="157"/>
    </location>
</feature>